<protein>
    <recommendedName>
        <fullName evidence="3">DUF2513 domain-containing protein</fullName>
    </recommendedName>
</protein>
<sequence>MVTNQDCIRDILLLIESNTTPISPVLQFDTILDNLTYDKSTIVHHINLIYQNNLVDDVNYGDDTVLEVMQLSLKGYQYLDKIRDNTKWNKIKSSTSSFLNMSLPIAIEYILGKF</sequence>
<name>A0A9X8RIY0_CLODI</name>
<dbReference type="InterPro" id="IPR019650">
    <property type="entry name" value="DUF2513"/>
</dbReference>
<evidence type="ECO:0000313" key="2">
    <source>
        <dbReference type="Proteomes" id="UP000189137"/>
    </source>
</evidence>
<proteinExistence type="predicted"/>
<reference evidence="1 2" key="1">
    <citation type="submission" date="2017-02" db="EMBL/GenBank/DDBJ databases">
        <authorList>
            <consortium name="Pathogen Informatics"/>
        </authorList>
    </citation>
    <scope>NUCLEOTIDE SEQUENCE [LARGE SCALE GENOMIC DNA]</scope>
    <source>
        <strain evidence="1 2">VRECD0157</strain>
    </source>
</reference>
<gene>
    <name evidence="1" type="ORF">SAMEA3375112_01959</name>
</gene>
<accession>A0A9X8RIY0</accession>
<comment type="caution">
    <text evidence="1">The sequence shown here is derived from an EMBL/GenBank/DDBJ whole genome shotgun (WGS) entry which is preliminary data.</text>
</comment>
<dbReference type="AlphaFoldDB" id="A0A9X8RIY0"/>
<evidence type="ECO:0000313" key="1">
    <source>
        <dbReference type="EMBL" id="SJS39139.1"/>
    </source>
</evidence>
<dbReference type="RefSeq" id="WP_016034228.1">
    <property type="nucleotide sequence ID" value="NZ_BINL01000017.1"/>
</dbReference>
<organism evidence="1 2">
    <name type="scientific">Clostridioides difficile</name>
    <name type="common">Peptoclostridium difficile</name>
    <dbReference type="NCBI Taxonomy" id="1496"/>
    <lineage>
        <taxon>Bacteria</taxon>
        <taxon>Bacillati</taxon>
        <taxon>Bacillota</taxon>
        <taxon>Clostridia</taxon>
        <taxon>Peptostreptococcales</taxon>
        <taxon>Peptostreptococcaceae</taxon>
        <taxon>Clostridioides</taxon>
    </lineage>
</organism>
<dbReference type="EMBL" id="FUPS01000006">
    <property type="protein sequence ID" value="SJS39139.1"/>
    <property type="molecule type" value="Genomic_DNA"/>
</dbReference>
<dbReference type="Proteomes" id="UP000189137">
    <property type="component" value="Unassembled WGS sequence"/>
</dbReference>
<evidence type="ECO:0008006" key="3">
    <source>
        <dbReference type="Google" id="ProtNLM"/>
    </source>
</evidence>
<dbReference type="Pfam" id="PF10711">
    <property type="entry name" value="DUF2513"/>
    <property type="match status" value="1"/>
</dbReference>